<evidence type="ECO:0000313" key="1">
    <source>
        <dbReference type="EMBL" id="CAF4418440.1"/>
    </source>
</evidence>
<evidence type="ECO:0000313" key="2">
    <source>
        <dbReference type="Proteomes" id="UP000663868"/>
    </source>
</evidence>
<organism evidence="1 2">
    <name type="scientific">Adineta steineri</name>
    <dbReference type="NCBI Taxonomy" id="433720"/>
    <lineage>
        <taxon>Eukaryota</taxon>
        <taxon>Metazoa</taxon>
        <taxon>Spiralia</taxon>
        <taxon>Gnathifera</taxon>
        <taxon>Rotifera</taxon>
        <taxon>Eurotatoria</taxon>
        <taxon>Bdelloidea</taxon>
        <taxon>Adinetida</taxon>
        <taxon>Adinetidae</taxon>
        <taxon>Adineta</taxon>
    </lineage>
</organism>
<comment type="caution">
    <text evidence="1">The sequence shown here is derived from an EMBL/GenBank/DDBJ whole genome shotgun (WGS) entry which is preliminary data.</text>
</comment>
<accession>A0A820QA06</accession>
<gene>
    <name evidence="1" type="ORF">KXQ929_LOCUS52033</name>
</gene>
<reference evidence="1" key="1">
    <citation type="submission" date="2021-02" db="EMBL/GenBank/DDBJ databases">
        <authorList>
            <person name="Nowell W R."/>
        </authorList>
    </citation>
    <scope>NUCLEOTIDE SEQUENCE</scope>
</reference>
<protein>
    <submittedName>
        <fullName evidence="1">Uncharacterized protein</fullName>
    </submittedName>
</protein>
<sequence>MSSASQGLPHPLSILFDPNLLNYYLNSDFNNISTTHMIYSLSYKCKQSNELYNLFLNKCSPITDLNKQIIISLKCSYPVLTLEKSRRFNNGSLYLISQSIFLTKDQYVSMNDYGIIFCSDQWKNIKITFPFYRNILSMICTIIIS</sequence>
<feature type="non-terminal residue" evidence="1">
    <location>
        <position position="145"/>
    </location>
</feature>
<dbReference type="AlphaFoldDB" id="A0A820QA06"/>
<dbReference type="EMBL" id="CAJOBB010026790">
    <property type="protein sequence ID" value="CAF4418440.1"/>
    <property type="molecule type" value="Genomic_DNA"/>
</dbReference>
<name>A0A820QA06_9BILA</name>
<proteinExistence type="predicted"/>
<dbReference type="Proteomes" id="UP000663868">
    <property type="component" value="Unassembled WGS sequence"/>
</dbReference>